<dbReference type="Pfam" id="PF04545">
    <property type="entry name" value="Sigma70_r4"/>
    <property type="match status" value="1"/>
</dbReference>
<evidence type="ECO:0000256" key="4">
    <source>
        <dbReference type="ARBA" id="ARBA00023125"/>
    </source>
</evidence>
<protein>
    <submittedName>
        <fullName evidence="9">RNA polymerase sigma factor RpoE</fullName>
    </submittedName>
</protein>
<dbReference type="CDD" id="cd06171">
    <property type="entry name" value="Sigma70_r4"/>
    <property type="match status" value="1"/>
</dbReference>
<dbReference type="RefSeq" id="WP_057791646.1">
    <property type="nucleotide sequence ID" value="NZ_LAXJ01000006.1"/>
</dbReference>
<evidence type="ECO:0000313" key="10">
    <source>
        <dbReference type="Proteomes" id="UP000051295"/>
    </source>
</evidence>
<dbReference type="InterPro" id="IPR039425">
    <property type="entry name" value="RNA_pol_sigma-70-like"/>
</dbReference>
<evidence type="ECO:0000313" key="9">
    <source>
        <dbReference type="EMBL" id="KRS13298.1"/>
    </source>
</evidence>
<keyword evidence="10" id="KW-1185">Reference proteome</keyword>
<keyword evidence="2" id="KW-0805">Transcription regulation</keyword>
<name>A0A0T5NWJ3_9RHOB</name>
<keyword evidence="3" id="KW-0731">Sigma factor</keyword>
<evidence type="ECO:0000259" key="8">
    <source>
        <dbReference type="Pfam" id="PF04545"/>
    </source>
</evidence>
<dbReference type="PANTHER" id="PTHR43133:SF62">
    <property type="entry name" value="RNA POLYMERASE SIGMA FACTOR SIGZ"/>
    <property type="match status" value="1"/>
</dbReference>
<keyword evidence="4" id="KW-0238">DNA-binding</keyword>
<feature type="domain" description="RNA polymerase sigma-70 region 4" evidence="8">
    <location>
        <begin position="167"/>
        <end position="216"/>
    </location>
</feature>
<feature type="region of interest" description="Disordered" evidence="6">
    <location>
        <begin position="133"/>
        <end position="152"/>
    </location>
</feature>
<reference evidence="9 10" key="1">
    <citation type="submission" date="2015-04" db="EMBL/GenBank/DDBJ databases">
        <title>The draft genome sequence of Roseovarius sp.R12b.</title>
        <authorList>
            <person name="Li G."/>
            <person name="Lai Q."/>
            <person name="Shao Z."/>
            <person name="Yan P."/>
        </authorList>
    </citation>
    <scope>NUCLEOTIDE SEQUENCE [LARGE SCALE GENOMIC DNA]</scope>
    <source>
        <strain evidence="9 10">R12B</strain>
    </source>
</reference>
<dbReference type="NCBIfam" id="TIGR02937">
    <property type="entry name" value="sigma70-ECF"/>
    <property type="match status" value="1"/>
</dbReference>
<dbReference type="STRING" id="1641875.XM53_06835"/>
<keyword evidence="5" id="KW-0804">Transcription</keyword>
<comment type="similarity">
    <text evidence="1">Belongs to the sigma-70 factor family. ECF subfamily.</text>
</comment>
<gene>
    <name evidence="9" type="ORF">XM53_06835</name>
</gene>
<comment type="caution">
    <text evidence="9">The sequence shown here is derived from an EMBL/GenBank/DDBJ whole genome shotgun (WGS) entry which is preliminary data.</text>
</comment>
<dbReference type="SUPFAM" id="SSF88946">
    <property type="entry name" value="Sigma2 domain of RNA polymerase sigma factors"/>
    <property type="match status" value="1"/>
</dbReference>
<dbReference type="EMBL" id="LAXJ01000006">
    <property type="protein sequence ID" value="KRS13298.1"/>
    <property type="molecule type" value="Genomic_DNA"/>
</dbReference>
<dbReference type="InterPro" id="IPR007627">
    <property type="entry name" value="RNA_pol_sigma70_r2"/>
</dbReference>
<dbReference type="GO" id="GO:0006352">
    <property type="term" value="P:DNA-templated transcription initiation"/>
    <property type="evidence" value="ECO:0007669"/>
    <property type="project" value="InterPro"/>
</dbReference>
<dbReference type="InterPro" id="IPR007630">
    <property type="entry name" value="RNA_pol_sigma70_r4"/>
</dbReference>
<dbReference type="Proteomes" id="UP000051295">
    <property type="component" value="Unassembled WGS sequence"/>
</dbReference>
<evidence type="ECO:0000259" key="7">
    <source>
        <dbReference type="Pfam" id="PF04542"/>
    </source>
</evidence>
<proteinExistence type="inferred from homology"/>
<evidence type="ECO:0000256" key="5">
    <source>
        <dbReference type="ARBA" id="ARBA00023163"/>
    </source>
</evidence>
<dbReference type="OrthoDB" id="9784272at2"/>
<sequence length="219" mass="24782">MFSDADAIEITGPRADTSPQAGVLLSIRGKGKSIEPVIEKTEEHTQDWAHYIARIRDQRDRAAFQRLFSHFAPRVKAFLMKSGTDASLAEECAQEVMATLWQKAHMFDPSRASAATWIFTIARNRRIDAIRKQRRPEPEELPWGPEQEPDQADALALQQESEKLGAAIAQLPEKQKDLIEKAYFGDLTHSEIAEETGLPLGTIKSRIRLALDRLRHQMK</sequence>
<dbReference type="InterPro" id="IPR013325">
    <property type="entry name" value="RNA_pol_sigma_r2"/>
</dbReference>
<dbReference type="GO" id="GO:0016987">
    <property type="term" value="F:sigma factor activity"/>
    <property type="evidence" value="ECO:0007669"/>
    <property type="project" value="UniProtKB-KW"/>
</dbReference>
<feature type="domain" description="RNA polymerase sigma-70 region 2" evidence="7">
    <location>
        <begin position="67"/>
        <end position="135"/>
    </location>
</feature>
<accession>A0A0T5NWJ3</accession>
<dbReference type="InterPro" id="IPR014284">
    <property type="entry name" value="RNA_pol_sigma-70_dom"/>
</dbReference>
<dbReference type="GO" id="GO:0003677">
    <property type="term" value="F:DNA binding"/>
    <property type="evidence" value="ECO:0007669"/>
    <property type="project" value="UniProtKB-KW"/>
</dbReference>
<evidence type="ECO:0000256" key="6">
    <source>
        <dbReference type="SAM" id="MobiDB-lite"/>
    </source>
</evidence>
<organism evidence="9 10">
    <name type="scientific">Roseovarius atlanticus</name>
    <dbReference type="NCBI Taxonomy" id="1641875"/>
    <lineage>
        <taxon>Bacteria</taxon>
        <taxon>Pseudomonadati</taxon>
        <taxon>Pseudomonadota</taxon>
        <taxon>Alphaproteobacteria</taxon>
        <taxon>Rhodobacterales</taxon>
        <taxon>Roseobacteraceae</taxon>
        <taxon>Roseovarius</taxon>
    </lineage>
</organism>
<evidence type="ECO:0000256" key="2">
    <source>
        <dbReference type="ARBA" id="ARBA00023015"/>
    </source>
</evidence>
<evidence type="ECO:0000256" key="3">
    <source>
        <dbReference type="ARBA" id="ARBA00023082"/>
    </source>
</evidence>
<dbReference type="PATRIC" id="fig|1641875.4.peg.3750"/>
<evidence type="ECO:0000256" key="1">
    <source>
        <dbReference type="ARBA" id="ARBA00010641"/>
    </source>
</evidence>
<dbReference type="InterPro" id="IPR013324">
    <property type="entry name" value="RNA_pol_sigma_r3/r4-like"/>
</dbReference>
<dbReference type="Pfam" id="PF04542">
    <property type="entry name" value="Sigma70_r2"/>
    <property type="match status" value="1"/>
</dbReference>
<dbReference type="InterPro" id="IPR036388">
    <property type="entry name" value="WH-like_DNA-bd_sf"/>
</dbReference>
<dbReference type="Gene3D" id="1.10.1740.10">
    <property type="match status" value="1"/>
</dbReference>
<dbReference type="SUPFAM" id="SSF88659">
    <property type="entry name" value="Sigma3 and sigma4 domains of RNA polymerase sigma factors"/>
    <property type="match status" value="1"/>
</dbReference>
<dbReference type="PANTHER" id="PTHR43133">
    <property type="entry name" value="RNA POLYMERASE ECF-TYPE SIGMA FACTO"/>
    <property type="match status" value="1"/>
</dbReference>
<dbReference type="AlphaFoldDB" id="A0A0T5NWJ3"/>
<dbReference type="Gene3D" id="1.10.10.10">
    <property type="entry name" value="Winged helix-like DNA-binding domain superfamily/Winged helix DNA-binding domain"/>
    <property type="match status" value="1"/>
</dbReference>